<name>A0A9W7A1N5_9STRA</name>
<dbReference type="InterPro" id="IPR018496">
    <property type="entry name" value="PsdUridine_synth_RsuA/RluB_CS"/>
</dbReference>
<dbReference type="GO" id="GO:0003723">
    <property type="term" value="F:RNA binding"/>
    <property type="evidence" value="ECO:0007669"/>
    <property type="project" value="InterPro"/>
</dbReference>
<comment type="similarity">
    <text evidence="1">Belongs to the pseudouridine synthase RsuA family.</text>
</comment>
<dbReference type="SUPFAM" id="SSF55120">
    <property type="entry name" value="Pseudouridine synthase"/>
    <property type="match status" value="1"/>
</dbReference>
<evidence type="ECO:0000313" key="5">
    <source>
        <dbReference type="Proteomes" id="UP001162640"/>
    </source>
</evidence>
<dbReference type="InterPro" id="IPR050343">
    <property type="entry name" value="RsuA_PseudoU_synthase"/>
</dbReference>
<dbReference type="InterPro" id="IPR042092">
    <property type="entry name" value="PsdUridine_s_RsuA/RluB/E/F_cat"/>
</dbReference>
<keyword evidence="2" id="KW-0413">Isomerase</keyword>
<dbReference type="GO" id="GO:0006364">
    <property type="term" value="P:rRNA processing"/>
    <property type="evidence" value="ECO:0007669"/>
    <property type="project" value="UniProtKB-ARBA"/>
</dbReference>
<dbReference type="Pfam" id="PF00849">
    <property type="entry name" value="PseudoU_synth_2"/>
    <property type="match status" value="1"/>
</dbReference>
<dbReference type="PANTHER" id="PTHR47683:SF2">
    <property type="entry name" value="RNA-BINDING S4 DOMAIN-CONTAINING PROTEIN"/>
    <property type="match status" value="1"/>
</dbReference>
<dbReference type="EMBL" id="BLQM01000106">
    <property type="protein sequence ID" value="GMH64274.1"/>
    <property type="molecule type" value="Genomic_DNA"/>
</dbReference>
<feature type="domain" description="Pseudouridine synthase RsuA/RluA-like" evidence="3">
    <location>
        <begin position="5"/>
        <end position="114"/>
    </location>
</feature>
<comment type="caution">
    <text evidence="4">The sequence shown here is derived from an EMBL/GenBank/DDBJ whole genome shotgun (WGS) entry which is preliminary data.</text>
</comment>
<dbReference type="InterPro" id="IPR020103">
    <property type="entry name" value="PsdUridine_synth_cat_dom_sf"/>
</dbReference>
<evidence type="ECO:0000259" key="3">
    <source>
        <dbReference type="Pfam" id="PF00849"/>
    </source>
</evidence>
<evidence type="ECO:0000256" key="2">
    <source>
        <dbReference type="ARBA" id="ARBA00023235"/>
    </source>
</evidence>
<dbReference type="Gene3D" id="3.30.70.1560">
    <property type="entry name" value="Alpha-L RNA-binding motif"/>
    <property type="match status" value="1"/>
</dbReference>
<evidence type="ECO:0000256" key="1">
    <source>
        <dbReference type="ARBA" id="ARBA00008348"/>
    </source>
</evidence>
<organism evidence="4 5">
    <name type="scientific">Triparma laevis f. inornata</name>
    <dbReference type="NCBI Taxonomy" id="1714386"/>
    <lineage>
        <taxon>Eukaryota</taxon>
        <taxon>Sar</taxon>
        <taxon>Stramenopiles</taxon>
        <taxon>Ochrophyta</taxon>
        <taxon>Bolidophyceae</taxon>
        <taxon>Parmales</taxon>
        <taxon>Triparmaceae</taxon>
        <taxon>Triparma</taxon>
    </lineage>
</organism>
<dbReference type="GO" id="GO:0009982">
    <property type="term" value="F:pseudouridine synthase activity"/>
    <property type="evidence" value="ECO:0007669"/>
    <property type="project" value="InterPro"/>
</dbReference>
<proteinExistence type="inferred from homology"/>
<protein>
    <recommendedName>
        <fullName evidence="3">Pseudouridine synthase RsuA/RluA-like domain-containing protein</fullName>
    </recommendedName>
</protein>
<dbReference type="Proteomes" id="UP001162640">
    <property type="component" value="Unassembled WGS sequence"/>
</dbReference>
<gene>
    <name evidence="4" type="ORF">TL16_g03924</name>
</gene>
<dbReference type="PANTHER" id="PTHR47683">
    <property type="entry name" value="PSEUDOURIDINE SYNTHASE FAMILY PROTEIN-RELATED"/>
    <property type="match status" value="1"/>
</dbReference>
<dbReference type="GO" id="GO:0001522">
    <property type="term" value="P:pseudouridine synthesis"/>
    <property type="evidence" value="ECO:0007669"/>
    <property type="project" value="InterPro"/>
</dbReference>
<sequence>MPTVYSLLPPDLPQKFHTVGRLDAKTTGLLLITDDVGLVTYGTSGAVEKIYRATAMGALNATQFDTLREGVDLKGGLGNSDPCDVKMIKSERHNTVLEITLMQGKNRQIRRMLHEIGSGVLKLERTEIGGFRIDDLDLGEGDIKAVDEVELDLMIGYKANVKTR</sequence>
<accession>A0A9W7A1N5</accession>
<dbReference type="Gene3D" id="3.30.70.580">
    <property type="entry name" value="Pseudouridine synthase I, catalytic domain, N-terminal subdomain"/>
    <property type="match status" value="1"/>
</dbReference>
<reference evidence="5" key="1">
    <citation type="journal article" date="2023" name="Commun. Biol.">
        <title>Genome analysis of Parmales, the sister group of diatoms, reveals the evolutionary specialization of diatoms from phago-mixotrophs to photoautotrophs.</title>
        <authorList>
            <person name="Ban H."/>
            <person name="Sato S."/>
            <person name="Yoshikawa S."/>
            <person name="Yamada K."/>
            <person name="Nakamura Y."/>
            <person name="Ichinomiya M."/>
            <person name="Sato N."/>
            <person name="Blanc-Mathieu R."/>
            <person name="Endo H."/>
            <person name="Kuwata A."/>
            <person name="Ogata H."/>
        </authorList>
    </citation>
    <scope>NUCLEOTIDE SEQUENCE [LARGE SCALE GENOMIC DNA]</scope>
</reference>
<dbReference type="InterPro" id="IPR006145">
    <property type="entry name" value="PsdUridine_synth_RsuA/RluA"/>
</dbReference>
<evidence type="ECO:0000313" key="4">
    <source>
        <dbReference type="EMBL" id="GMH64274.1"/>
    </source>
</evidence>
<dbReference type="AlphaFoldDB" id="A0A9W7A1N5"/>
<dbReference type="InterPro" id="IPR020094">
    <property type="entry name" value="TruA/RsuA/RluB/E/F_N"/>
</dbReference>
<dbReference type="PROSITE" id="PS01149">
    <property type="entry name" value="PSI_RSU"/>
    <property type="match status" value="1"/>
</dbReference>